<proteinExistence type="predicted"/>
<name>A0A976R8P3_9VIRU</name>
<accession>A0A976R8P3</accession>
<sequence length="303" mass="33429">MPELQQVTTTAKSPISNFNWSNMAGSLGGSLLGGLIGLIGGHQQNKYNQKLLKQQYQYNQLLAEQEYQRNLQQWQRENEYNSPMAQMARLQQAGINPHLAYSKGTINNVASSSPQYNSPTYGFTPSASYSQAAMQGMGTFNAAVSQALQNGQLSVQTDYVKAQTRIALAKALGQETDNEIKRYLKESLVETGKNQAKLSTLAVQKQEFETQIAEFDRDIKKLEKDFQGATYDLRVSKAQELVKNLVAQRISMISQTALTGVQASLTKVQLESLIKSGGYTGDAGNVVRLVNTILVELGLEPFF</sequence>
<reference evidence="1" key="1">
    <citation type="submission" date="2022-02" db="EMBL/GenBank/DDBJ databases">
        <title>Towards deciphering the DNA virus diversity associated with rodent species in the families Cricetidae and Heteromyidae.</title>
        <authorList>
            <person name="Lund M."/>
            <person name="Larsen B.B."/>
            <person name="Gryseels S."/>
            <person name="Kraberger S."/>
            <person name="Rowsey D.M."/>
            <person name="Steger L."/>
            <person name="Yule K.M."/>
            <person name="Upham N.S."/>
            <person name="Worobey M."/>
            <person name="Van Doorslaer K."/>
            <person name="Varsani A."/>
        </authorList>
    </citation>
    <scope>NUCLEOTIDE SEQUENCE</scope>
    <source>
        <strain evidence="1">UA06Rod_19</strain>
    </source>
</reference>
<dbReference type="EMBL" id="OM869588">
    <property type="protein sequence ID" value="UPW41383.1"/>
    <property type="molecule type" value="Genomic_DNA"/>
</dbReference>
<organism evidence="1">
    <name type="scientific">Dipodfec virus UA06Rod_19</name>
    <dbReference type="NCBI Taxonomy" id="2929319"/>
    <lineage>
        <taxon>Viruses</taxon>
        <taxon>Monodnaviria</taxon>
        <taxon>Sangervirae</taxon>
        <taxon>Phixviricota</taxon>
        <taxon>Malgrandaviricetes</taxon>
        <taxon>Petitvirales</taxon>
        <taxon>Microviridae</taxon>
    </lineage>
</organism>
<evidence type="ECO:0000313" key="1">
    <source>
        <dbReference type="EMBL" id="UPW41383.1"/>
    </source>
</evidence>
<protein>
    <submittedName>
        <fullName evidence="1">DNA pilot protein</fullName>
    </submittedName>
</protein>